<dbReference type="AlphaFoldDB" id="A0A7X3MN76"/>
<reference evidence="1 2" key="1">
    <citation type="submission" date="2019-12" db="EMBL/GenBank/DDBJ databases">
        <authorList>
            <person name="Yuan C.-G."/>
        </authorList>
    </citation>
    <scope>NUCLEOTIDE SEQUENCE [LARGE SCALE GENOMIC DNA]</scope>
    <source>
        <strain evidence="1 2">KCTC 23863</strain>
    </source>
</reference>
<accession>A0A7X3MN76</accession>
<keyword evidence="2" id="KW-1185">Reference proteome</keyword>
<sequence length="50" mass="5871">MTLPLNPYEEPAQQRSKMKAAEPAYLLERTNFYGDPKLAQNRRRRHANPT</sequence>
<reference evidence="1 2" key="2">
    <citation type="submission" date="2020-01" db="EMBL/GenBank/DDBJ databases">
        <title>Microvirga sp. nov., an arsenate reduction bacterium isolated from Tibet hotspring sediments.</title>
        <authorList>
            <person name="Xian W.-D."/>
            <person name="Li W.-J."/>
        </authorList>
    </citation>
    <scope>NUCLEOTIDE SEQUENCE [LARGE SCALE GENOMIC DNA]</scope>
    <source>
        <strain evidence="1 2">KCTC 23863</strain>
    </source>
</reference>
<proteinExistence type="predicted"/>
<name>A0A7X3MN76_9HYPH</name>
<comment type="caution">
    <text evidence="1">The sequence shown here is derived from an EMBL/GenBank/DDBJ whole genome shotgun (WGS) entry which is preliminary data.</text>
</comment>
<organism evidence="1 2">
    <name type="scientific">Microvirga makkahensis</name>
    <dbReference type="NCBI Taxonomy" id="1128670"/>
    <lineage>
        <taxon>Bacteria</taxon>
        <taxon>Pseudomonadati</taxon>
        <taxon>Pseudomonadota</taxon>
        <taxon>Alphaproteobacteria</taxon>
        <taxon>Hyphomicrobiales</taxon>
        <taxon>Methylobacteriaceae</taxon>
        <taxon>Microvirga</taxon>
    </lineage>
</organism>
<evidence type="ECO:0000313" key="1">
    <source>
        <dbReference type="EMBL" id="MXQ09988.1"/>
    </source>
</evidence>
<evidence type="ECO:0000313" key="2">
    <source>
        <dbReference type="Proteomes" id="UP000436483"/>
    </source>
</evidence>
<dbReference type="Proteomes" id="UP000436483">
    <property type="component" value="Unassembled WGS sequence"/>
</dbReference>
<gene>
    <name evidence="1" type="ORF">GR328_00655</name>
</gene>
<protein>
    <submittedName>
        <fullName evidence="1">Uncharacterized protein</fullName>
    </submittedName>
</protein>
<dbReference type="EMBL" id="WURB01000001">
    <property type="protein sequence ID" value="MXQ09988.1"/>
    <property type="molecule type" value="Genomic_DNA"/>
</dbReference>